<proteinExistence type="inferred from homology"/>
<dbReference type="SMART" id="SM00480">
    <property type="entry name" value="POL3Bc"/>
    <property type="match status" value="1"/>
</dbReference>
<keyword evidence="7 9" id="KW-0239">DNA-directed DNA polymerase</keyword>
<dbReference type="InterPro" id="IPR001001">
    <property type="entry name" value="DNA_polIII_beta"/>
</dbReference>
<keyword evidence="4 9" id="KW-0808">Transferase</keyword>
<evidence type="ECO:0000256" key="4">
    <source>
        <dbReference type="ARBA" id="ARBA00022679"/>
    </source>
</evidence>
<comment type="caution">
    <text evidence="13">The sequence shown here is derived from an EMBL/GenBank/DDBJ whole genome shotgun (WGS) entry which is preliminary data.</text>
</comment>
<dbReference type="GO" id="GO:0003887">
    <property type="term" value="F:DNA-directed DNA polymerase activity"/>
    <property type="evidence" value="ECO:0007669"/>
    <property type="project" value="UniProtKB-EC"/>
</dbReference>
<evidence type="ECO:0000256" key="9">
    <source>
        <dbReference type="PIRNR" id="PIRNR000804"/>
    </source>
</evidence>
<dbReference type="InterPro" id="IPR022637">
    <property type="entry name" value="DNA_polIII_beta_cen"/>
</dbReference>
<evidence type="ECO:0000259" key="11">
    <source>
        <dbReference type="Pfam" id="PF02767"/>
    </source>
</evidence>
<dbReference type="Gene3D" id="3.10.150.10">
    <property type="entry name" value="DNA Polymerase III, subunit A, domain 2"/>
    <property type="match status" value="3"/>
</dbReference>
<dbReference type="Pfam" id="PF02767">
    <property type="entry name" value="DNA_pol3_beta_2"/>
    <property type="match status" value="1"/>
</dbReference>
<dbReference type="Pfam" id="PF02768">
    <property type="entry name" value="DNA_pol3_beta_3"/>
    <property type="match status" value="1"/>
</dbReference>
<evidence type="ECO:0000313" key="13">
    <source>
        <dbReference type="EMBL" id="MFD0287748.1"/>
    </source>
</evidence>
<evidence type="ECO:0000256" key="5">
    <source>
        <dbReference type="ARBA" id="ARBA00022695"/>
    </source>
</evidence>
<dbReference type="InterPro" id="IPR046938">
    <property type="entry name" value="DNA_clamp_sf"/>
</dbReference>
<accession>A0ABW2VWY4</accession>
<dbReference type="EMBL" id="JBHTEC010000004">
    <property type="protein sequence ID" value="MFD0287748.1"/>
    <property type="molecule type" value="Genomic_DNA"/>
</dbReference>
<name>A0ABW2VWY4_9ACTN</name>
<comment type="function">
    <text evidence="9">Confers DNA tethering and processivity to DNA polymerases and other proteins. Acts as a clamp, forming a ring around DNA (a reaction catalyzed by the clamp-loading complex) which diffuses in an ATP-independent manner freely and bidirectionally along dsDNA. Initially characterized for its ability to contact the catalytic subunit of DNA polymerase III (Pol III), a complex, multichain enzyme responsible for most of the replicative synthesis in bacteria; Pol III exhibits 3'-5' exonuclease proofreading activity. The beta chain is required for initiation of replication as well as for processivity of DNA replication.</text>
</comment>
<keyword evidence="8" id="KW-0238">DNA-binding</keyword>
<gene>
    <name evidence="13" type="primary">dnaN</name>
    <name evidence="13" type="ORF">ACFQZP_40215</name>
</gene>
<dbReference type="PANTHER" id="PTHR30478:SF0">
    <property type="entry name" value="BETA SLIDING CLAMP"/>
    <property type="match status" value="1"/>
</dbReference>
<dbReference type="Proteomes" id="UP001596957">
    <property type="component" value="Unassembled WGS sequence"/>
</dbReference>
<dbReference type="PIRSF" id="PIRSF000804">
    <property type="entry name" value="DNA_pol_III_b"/>
    <property type="match status" value="1"/>
</dbReference>
<dbReference type="Pfam" id="PF00712">
    <property type="entry name" value="DNA_pol3_beta"/>
    <property type="match status" value="1"/>
</dbReference>
<feature type="domain" description="DNA polymerase III beta sliding clamp N-terminal" evidence="10">
    <location>
        <begin position="1"/>
        <end position="119"/>
    </location>
</feature>
<comment type="subunit">
    <text evidence="9">Forms a ring-shaped head-to-tail homodimer around DNA.</text>
</comment>
<dbReference type="SUPFAM" id="SSF55979">
    <property type="entry name" value="DNA clamp"/>
    <property type="match status" value="3"/>
</dbReference>
<dbReference type="InterPro" id="IPR022635">
    <property type="entry name" value="DNA_polIII_beta_C"/>
</dbReference>
<evidence type="ECO:0000256" key="1">
    <source>
        <dbReference type="ARBA" id="ARBA00004496"/>
    </source>
</evidence>
<reference evidence="14" key="1">
    <citation type="journal article" date="2019" name="Int. J. Syst. Evol. Microbiol.">
        <title>The Global Catalogue of Microorganisms (GCM) 10K type strain sequencing project: providing services to taxonomists for standard genome sequencing and annotation.</title>
        <authorList>
            <consortium name="The Broad Institute Genomics Platform"/>
            <consortium name="The Broad Institute Genome Sequencing Center for Infectious Disease"/>
            <person name="Wu L."/>
            <person name="Ma J."/>
        </authorList>
    </citation>
    <scope>NUCLEOTIDE SEQUENCE [LARGE SCALE GENOMIC DNA]</scope>
    <source>
        <strain evidence="14">CGMCC 4.7198</strain>
    </source>
</reference>
<evidence type="ECO:0000256" key="2">
    <source>
        <dbReference type="ARBA" id="ARBA00010752"/>
    </source>
</evidence>
<comment type="similarity">
    <text evidence="2 9">Belongs to the beta sliding clamp family.</text>
</comment>
<dbReference type="NCBIfam" id="TIGR00663">
    <property type="entry name" value="dnan"/>
    <property type="match status" value="1"/>
</dbReference>
<sequence length="383" mass="40173">MKLRIEHGPFAAAVADAARALPARPPVPVLAALKLTAENDTLTAAGFDYEVSGQASAPADVTEPGTVLVSGRLLADITRILKGKQPIDLQLEGARLTLVSGPTRYTLHTLPLEEYPSLPKLAEPSGTLSGSELAEAVAQVSTAAGRDDTLPVLTGIQLDLCDGKLTLAATDRYRFAVRTLNWDAAEGTADAAKVLIPAKGLMDTVKMLTDADRISVTLPGLSGVLGLSAPSRATTMRAIDGELPKYREIWPKHDSFNATALIDTSELVAAVKRVALVAGRNQPIQLAFTDGSLSLQAGTADDAQAVDVLDAQFQAGEDFTIAFNPTFLLDGLTALAAPATAFWFTEKTKPALLTGADAGADISHLGIDDDALQYLLMPIRPSA</sequence>
<feature type="domain" description="DNA polymerase III beta sliding clamp central" evidence="11">
    <location>
        <begin position="128"/>
        <end position="245"/>
    </location>
</feature>
<protein>
    <recommendedName>
        <fullName evidence="9">Beta sliding clamp</fullName>
    </recommendedName>
</protein>
<keyword evidence="5 9" id="KW-0548">Nucleotidyltransferase</keyword>
<evidence type="ECO:0000256" key="3">
    <source>
        <dbReference type="ARBA" id="ARBA00022490"/>
    </source>
</evidence>
<comment type="subcellular location">
    <subcellularLocation>
        <location evidence="1 9">Cytoplasm</location>
    </subcellularLocation>
</comment>
<keyword evidence="3 9" id="KW-0963">Cytoplasm</keyword>
<evidence type="ECO:0000256" key="7">
    <source>
        <dbReference type="ARBA" id="ARBA00022932"/>
    </source>
</evidence>
<feature type="domain" description="DNA polymerase III beta sliding clamp C-terminal" evidence="12">
    <location>
        <begin position="256"/>
        <end position="356"/>
    </location>
</feature>
<dbReference type="PANTHER" id="PTHR30478">
    <property type="entry name" value="DNA POLYMERASE III SUBUNIT BETA"/>
    <property type="match status" value="1"/>
</dbReference>
<evidence type="ECO:0000256" key="8">
    <source>
        <dbReference type="ARBA" id="ARBA00023125"/>
    </source>
</evidence>
<keyword evidence="6 9" id="KW-0235">DNA replication</keyword>
<evidence type="ECO:0000313" key="14">
    <source>
        <dbReference type="Proteomes" id="UP001596957"/>
    </source>
</evidence>
<dbReference type="CDD" id="cd00140">
    <property type="entry name" value="beta_clamp"/>
    <property type="match status" value="1"/>
</dbReference>
<dbReference type="InterPro" id="IPR022634">
    <property type="entry name" value="DNA_polIII_beta_N"/>
</dbReference>
<evidence type="ECO:0000259" key="12">
    <source>
        <dbReference type="Pfam" id="PF02768"/>
    </source>
</evidence>
<keyword evidence="14" id="KW-1185">Reference proteome</keyword>
<evidence type="ECO:0000256" key="6">
    <source>
        <dbReference type="ARBA" id="ARBA00022705"/>
    </source>
</evidence>
<evidence type="ECO:0000259" key="10">
    <source>
        <dbReference type="Pfam" id="PF00712"/>
    </source>
</evidence>
<organism evidence="13 14">
    <name type="scientific">Streptomyces lutosisoli</name>
    <dbReference type="NCBI Taxonomy" id="2665721"/>
    <lineage>
        <taxon>Bacteria</taxon>
        <taxon>Bacillati</taxon>
        <taxon>Actinomycetota</taxon>
        <taxon>Actinomycetes</taxon>
        <taxon>Kitasatosporales</taxon>
        <taxon>Streptomycetaceae</taxon>
        <taxon>Streptomyces</taxon>
    </lineage>
</organism>
<dbReference type="RefSeq" id="WP_381255929.1">
    <property type="nucleotide sequence ID" value="NZ_JBHTBI010000014.1"/>
</dbReference>